<comment type="caution">
    <text evidence="1">The sequence shown here is derived from an EMBL/GenBank/DDBJ whole genome shotgun (WGS) entry which is preliminary data.</text>
</comment>
<evidence type="ECO:0000313" key="1">
    <source>
        <dbReference type="EMBL" id="NRD24906.1"/>
    </source>
</evidence>
<keyword evidence="2" id="KW-1185">Reference proteome</keyword>
<dbReference type="Proteomes" id="UP000805085">
    <property type="component" value="Unassembled WGS sequence"/>
</dbReference>
<accession>A0ABX2EA85</accession>
<organism evidence="1 2">
    <name type="scientific">Winogradskyella litoriviva</name>
    <dbReference type="NCBI Taxonomy" id="1220182"/>
    <lineage>
        <taxon>Bacteria</taxon>
        <taxon>Pseudomonadati</taxon>
        <taxon>Bacteroidota</taxon>
        <taxon>Flavobacteriia</taxon>
        <taxon>Flavobacteriales</taxon>
        <taxon>Flavobacteriaceae</taxon>
        <taxon>Winogradskyella</taxon>
    </lineage>
</organism>
<proteinExistence type="predicted"/>
<dbReference type="EMBL" id="JABRWQ010000011">
    <property type="protein sequence ID" value="NRD24906.1"/>
    <property type="molecule type" value="Genomic_DNA"/>
</dbReference>
<name>A0ABX2EA85_9FLAO</name>
<sequence length="85" mass="9519">MNRTILVNVNLEGNYNHNLNEAFEQVRQAVDEQNAQGYKVVSVTPLTGSDSSFDYDNSENQSYGYGYGISFTTGIILIFEEVAEE</sequence>
<gene>
    <name evidence="1" type="ORF">HNV10_16750</name>
</gene>
<dbReference type="RefSeq" id="WP_173302559.1">
    <property type="nucleotide sequence ID" value="NZ_JABRWQ010000011.1"/>
</dbReference>
<reference evidence="1 2" key="1">
    <citation type="journal article" date="2015" name="Int. J. Syst. Evol. Microbiol.">
        <title>Winogradskyella litoriviva sp. nov., isolated from coastal seawater.</title>
        <authorList>
            <person name="Nedashkovskaya O.I."/>
            <person name="Kukhlevskiy A.D."/>
            <person name="Zhukova N.V."/>
            <person name="Kim S.J."/>
            <person name="Rhee S.K."/>
            <person name="Mikhailov V.V."/>
        </authorList>
    </citation>
    <scope>NUCLEOTIDE SEQUENCE [LARGE SCALE GENOMIC DNA]</scope>
    <source>
        <strain evidence="1 2">KMM6491</strain>
    </source>
</reference>
<protein>
    <submittedName>
        <fullName evidence="1">Uncharacterized protein</fullName>
    </submittedName>
</protein>
<evidence type="ECO:0000313" key="2">
    <source>
        <dbReference type="Proteomes" id="UP000805085"/>
    </source>
</evidence>